<gene>
    <name evidence="17" type="primary">hpt</name>
    <name evidence="17" type="ORF">H9897_00230</name>
</gene>
<reference evidence="17" key="1">
    <citation type="journal article" date="2021" name="PeerJ">
        <title>Extensive microbial diversity within the chicken gut microbiome revealed by metagenomics and culture.</title>
        <authorList>
            <person name="Gilroy R."/>
            <person name="Ravi A."/>
            <person name="Getino M."/>
            <person name="Pursley I."/>
            <person name="Horton D.L."/>
            <person name="Alikhan N.F."/>
            <person name="Baker D."/>
            <person name="Gharbi K."/>
            <person name="Hall N."/>
            <person name="Watson M."/>
            <person name="Adriaenssens E.M."/>
            <person name="Foster-Nyarko E."/>
            <person name="Jarju S."/>
            <person name="Secka A."/>
            <person name="Antonio M."/>
            <person name="Oren A."/>
            <person name="Chaudhuri R.R."/>
            <person name="La Ragione R."/>
            <person name="Hildebrand F."/>
            <person name="Pallen M.J."/>
        </authorList>
    </citation>
    <scope>NUCLEOTIDE SEQUENCE</scope>
    <source>
        <strain evidence="17">A5-1222</strain>
    </source>
</reference>
<evidence type="ECO:0000313" key="18">
    <source>
        <dbReference type="Proteomes" id="UP000824247"/>
    </source>
</evidence>
<keyword evidence="12 15" id="KW-0460">Magnesium</keyword>
<evidence type="ECO:0000256" key="14">
    <source>
        <dbReference type="ARBA" id="ARBA00049402"/>
    </source>
</evidence>
<name>A0A9E2KWX0_9BACT</name>
<evidence type="ECO:0000256" key="15">
    <source>
        <dbReference type="RuleBase" id="RU364099"/>
    </source>
</evidence>
<evidence type="ECO:0000256" key="10">
    <source>
        <dbReference type="ARBA" id="ARBA00022726"/>
    </source>
</evidence>
<dbReference type="NCBIfam" id="TIGR01203">
    <property type="entry name" value="HGPRTase"/>
    <property type="match status" value="1"/>
</dbReference>
<dbReference type="GO" id="GO:0046100">
    <property type="term" value="P:hypoxanthine metabolic process"/>
    <property type="evidence" value="ECO:0007669"/>
    <property type="project" value="TreeGrafter"/>
</dbReference>
<dbReference type="EC" id="2.4.2.8" evidence="15"/>
<evidence type="ECO:0000256" key="13">
    <source>
        <dbReference type="ARBA" id="ARBA00048811"/>
    </source>
</evidence>
<dbReference type="GO" id="GO:0000287">
    <property type="term" value="F:magnesium ion binding"/>
    <property type="evidence" value="ECO:0007669"/>
    <property type="project" value="TreeGrafter"/>
</dbReference>
<dbReference type="GO" id="GO:0004422">
    <property type="term" value="F:hypoxanthine phosphoribosyltransferase activity"/>
    <property type="evidence" value="ECO:0007669"/>
    <property type="project" value="InterPro"/>
</dbReference>
<comment type="catalytic activity">
    <reaction evidence="13">
        <text>GMP + diphosphate = guanine + 5-phospho-alpha-D-ribose 1-diphosphate</text>
        <dbReference type="Rhea" id="RHEA:25424"/>
        <dbReference type="ChEBI" id="CHEBI:16235"/>
        <dbReference type="ChEBI" id="CHEBI:33019"/>
        <dbReference type="ChEBI" id="CHEBI:58017"/>
        <dbReference type="ChEBI" id="CHEBI:58115"/>
        <dbReference type="EC" id="2.4.2.8"/>
    </reaction>
    <physiologicalReaction direction="right-to-left" evidence="13">
        <dbReference type="Rhea" id="RHEA:25426"/>
    </physiologicalReaction>
</comment>
<evidence type="ECO:0000256" key="2">
    <source>
        <dbReference type="ARBA" id="ARBA00004496"/>
    </source>
</evidence>
<organism evidence="17 18">
    <name type="scientific">Candidatus Ureaplasma intestinipullorum</name>
    <dbReference type="NCBI Taxonomy" id="2838770"/>
    <lineage>
        <taxon>Bacteria</taxon>
        <taxon>Bacillati</taxon>
        <taxon>Mycoplasmatota</taxon>
        <taxon>Mycoplasmoidales</taxon>
        <taxon>Mycoplasmoidaceae</taxon>
        <taxon>Ureaplasma</taxon>
    </lineage>
</organism>
<dbReference type="Proteomes" id="UP000824247">
    <property type="component" value="Unassembled WGS sequence"/>
</dbReference>
<comment type="pathway">
    <text evidence="3 15">Purine metabolism; IMP biosynthesis via salvage pathway; IMP from hypoxanthine: step 1/1.</text>
</comment>
<evidence type="ECO:0000259" key="16">
    <source>
        <dbReference type="Pfam" id="PF00156"/>
    </source>
</evidence>
<evidence type="ECO:0000256" key="8">
    <source>
        <dbReference type="ARBA" id="ARBA00022679"/>
    </source>
</evidence>
<comment type="catalytic activity">
    <reaction evidence="14">
        <text>IMP + diphosphate = hypoxanthine + 5-phospho-alpha-D-ribose 1-diphosphate</text>
        <dbReference type="Rhea" id="RHEA:17973"/>
        <dbReference type="ChEBI" id="CHEBI:17368"/>
        <dbReference type="ChEBI" id="CHEBI:33019"/>
        <dbReference type="ChEBI" id="CHEBI:58017"/>
        <dbReference type="ChEBI" id="CHEBI:58053"/>
        <dbReference type="EC" id="2.4.2.8"/>
    </reaction>
    <physiologicalReaction direction="right-to-left" evidence="14">
        <dbReference type="Rhea" id="RHEA:17975"/>
    </physiologicalReaction>
</comment>
<evidence type="ECO:0000256" key="7">
    <source>
        <dbReference type="ARBA" id="ARBA00022676"/>
    </source>
</evidence>
<keyword evidence="10 15" id="KW-0660">Purine salvage</keyword>
<dbReference type="GO" id="GO:0000166">
    <property type="term" value="F:nucleotide binding"/>
    <property type="evidence" value="ECO:0007669"/>
    <property type="project" value="UniProtKB-KW"/>
</dbReference>
<evidence type="ECO:0000313" key="17">
    <source>
        <dbReference type="EMBL" id="MBU3830578.1"/>
    </source>
</evidence>
<dbReference type="GO" id="GO:0032264">
    <property type="term" value="P:IMP salvage"/>
    <property type="evidence" value="ECO:0007669"/>
    <property type="project" value="TreeGrafter"/>
</dbReference>
<dbReference type="PANTHER" id="PTHR43340">
    <property type="entry name" value="HYPOXANTHINE-GUANINE PHOSPHORIBOSYLTRANSFERASE"/>
    <property type="match status" value="1"/>
</dbReference>
<keyword evidence="7 15" id="KW-0328">Glycosyltransferase</keyword>
<evidence type="ECO:0000256" key="11">
    <source>
        <dbReference type="ARBA" id="ARBA00022741"/>
    </source>
</evidence>
<dbReference type="GO" id="GO:0006166">
    <property type="term" value="P:purine ribonucleoside salvage"/>
    <property type="evidence" value="ECO:0007669"/>
    <property type="project" value="UniProtKB-KW"/>
</dbReference>
<dbReference type="Pfam" id="PF00156">
    <property type="entry name" value="Pribosyltran"/>
    <property type="match status" value="1"/>
</dbReference>
<dbReference type="InterPro" id="IPR005904">
    <property type="entry name" value="Hxn_phspho_trans"/>
</dbReference>
<evidence type="ECO:0000256" key="9">
    <source>
        <dbReference type="ARBA" id="ARBA00022723"/>
    </source>
</evidence>
<dbReference type="AlphaFoldDB" id="A0A9E2KWX0"/>
<keyword evidence="6 15" id="KW-0963">Cytoplasm</keyword>
<feature type="domain" description="Phosphoribosyltransferase" evidence="16">
    <location>
        <begin position="13"/>
        <end position="160"/>
    </location>
</feature>
<dbReference type="PANTHER" id="PTHR43340:SF1">
    <property type="entry name" value="HYPOXANTHINE PHOSPHORIBOSYLTRANSFERASE"/>
    <property type="match status" value="1"/>
</dbReference>
<comment type="subcellular location">
    <subcellularLocation>
        <location evidence="2 15">Cytoplasm</location>
    </subcellularLocation>
</comment>
<comment type="similarity">
    <text evidence="5 15">Belongs to the purine/pyrimidine phosphoribosyltransferase family.</text>
</comment>
<evidence type="ECO:0000256" key="4">
    <source>
        <dbReference type="ARBA" id="ARBA00004676"/>
    </source>
</evidence>
<evidence type="ECO:0000256" key="12">
    <source>
        <dbReference type="ARBA" id="ARBA00022842"/>
    </source>
</evidence>
<comment type="cofactor">
    <cofactor evidence="1 15">
        <name>Mg(2+)</name>
        <dbReference type="ChEBI" id="CHEBI:18420"/>
    </cofactor>
</comment>
<comment type="pathway">
    <text evidence="4">Purine metabolism; GMP biosynthesis via salvage pathway; GMP from guanine: step 1/1.</text>
</comment>
<proteinExistence type="inferred from homology"/>
<comment type="caution">
    <text evidence="17">The sequence shown here is derived from an EMBL/GenBank/DDBJ whole genome shotgun (WGS) entry which is preliminary data.</text>
</comment>
<evidence type="ECO:0000256" key="5">
    <source>
        <dbReference type="ARBA" id="ARBA00008391"/>
    </source>
</evidence>
<sequence length="187" mass="21139">MDKRIKEILISEEQLKIGINKAANWLNSNYTSEQCPVLVGILKGCIPFIGSIIPLLKFDFFIDFITASSFKGGTSASKNIDLYVNLSHDIKNKDVVILEDIIDTARTLKLVVQKLYELGAKSIKIVTLLDKIEGRLVELNADYSCFVIPNKFIVGFGLDYMEILRNLPYIGILKDEYIEECKKKKGE</sequence>
<keyword evidence="8 15" id="KW-0808">Transferase</keyword>
<dbReference type="EMBL" id="JAHLFM010000003">
    <property type="protein sequence ID" value="MBU3830578.1"/>
    <property type="molecule type" value="Genomic_DNA"/>
</dbReference>
<evidence type="ECO:0000256" key="3">
    <source>
        <dbReference type="ARBA" id="ARBA00004669"/>
    </source>
</evidence>
<reference evidence="17" key="2">
    <citation type="submission" date="2021-04" db="EMBL/GenBank/DDBJ databases">
        <authorList>
            <person name="Gilroy R."/>
        </authorList>
    </citation>
    <scope>NUCLEOTIDE SEQUENCE</scope>
    <source>
        <strain evidence="17">A5-1222</strain>
    </source>
</reference>
<dbReference type="SUPFAM" id="SSF53271">
    <property type="entry name" value="PRTase-like"/>
    <property type="match status" value="1"/>
</dbReference>
<evidence type="ECO:0000256" key="1">
    <source>
        <dbReference type="ARBA" id="ARBA00001946"/>
    </source>
</evidence>
<dbReference type="GO" id="GO:0032263">
    <property type="term" value="P:GMP salvage"/>
    <property type="evidence" value="ECO:0007669"/>
    <property type="project" value="TreeGrafter"/>
</dbReference>
<keyword evidence="11 15" id="KW-0547">Nucleotide-binding</keyword>
<dbReference type="GO" id="GO:0006178">
    <property type="term" value="P:guanine salvage"/>
    <property type="evidence" value="ECO:0007669"/>
    <property type="project" value="TreeGrafter"/>
</dbReference>
<dbReference type="InterPro" id="IPR029057">
    <property type="entry name" value="PRTase-like"/>
</dbReference>
<dbReference type="InterPro" id="IPR050408">
    <property type="entry name" value="HGPRT"/>
</dbReference>
<dbReference type="InterPro" id="IPR000836">
    <property type="entry name" value="PRTase_dom"/>
</dbReference>
<dbReference type="Gene3D" id="3.40.50.2020">
    <property type="match status" value="1"/>
</dbReference>
<dbReference type="GO" id="GO:0005829">
    <property type="term" value="C:cytosol"/>
    <property type="evidence" value="ECO:0007669"/>
    <property type="project" value="TreeGrafter"/>
</dbReference>
<keyword evidence="9 15" id="KW-0479">Metal-binding</keyword>
<dbReference type="CDD" id="cd06223">
    <property type="entry name" value="PRTases_typeI"/>
    <property type="match status" value="1"/>
</dbReference>
<accession>A0A9E2KWX0</accession>
<evidence type="ECO:0000256" key="6">
    <source>
        <dbReference type="ARBA" id="ARBA00022490"/>
    </source>
</evidence>
<protein>
    <recommendedName>
        <fullName evidence="15">Hypoxanthine phosphoribosyltransferase</fullName>
        <ecNumber evidence="15">2.4.2.8</ecNumber>
    </recommendedName>
</protein>